<dbReference type="GO" id="GO:0005975">
    <property type="term" value="P:carbohydrate metabolic process"/>
    <property type="evidence" value="ECO:0007669"/>
    <property type="project" value="InterPro"/>
</dbReference>
<accession>A0A1G1YI31</accession>
<dbReference type="InterPro" id="IPR013785">
    <property type="entry name" value="Aldolase_TIM"/>
</dbReference>
<evidence type="ECO:0000313" key="3">
    <source>
        <dbReference type="Proteomes" id="UP000177310"/>
    </source>
</evidence>
<gene>
    <name evidence="2" type="ORF">A3J59_04470</name>
</gene>
<evidence type="ECO:0000313" key="2">
    <source>
        <dbReference type="EMBL" id="OGY51360.1"/>
    </source>
</evidence>
<dbReference type="Gene3D" id="3.20.20.70">
    <property type="entry name" value="Aldolase class I"/>
    <property type="match status" value="1"/>
</dbReference>
<reference evidence="2 3" key="1">
    <citation type="journal article" date="2016" name="Nat. Commun.">
        <title>Thousands of microbial genomes shed light on interconnected biogeochemical processes in an aquifer system.</title>
        <authorList>
            <person name="Anantharaman K."/>
            <person name="Brown C.T."/>
            <person name="Hug L.A."/>
            <person name="Sharon I."/>
            <person name="Castelle C.J."/>
            <person name="Probst A.J."/>
            <person name="Thomas B.C."/>
            <person name="Singh A."/>
            <person name="Wilkins M.J."/>
            <person name="Karaoz U."/>
            <person name="Brodie E.L."/>
            <person name="Williams K.H."/>
            <person name="Hubbard S.S."/>
            <person name="Banfield J.F."/>
        </authorList>
    </citation>
    <scope>NUCLEOTIDE SEQUENCE [LARGE SCALE GENOMIC DNA]</scope>
</reference>
<dbReference type="SUPFAM" id="SSF51569">
    <property type="entry name" value="Aldolase"/>
    <property type="match status" value="1"/>
</dbReference>
<proteinExistence type="predicted"/>
<comment type="caution">
    <text evidence="2">The sequence shown here is derived from an EMBL/GenBank/DDBJ whole genome shotgun (WGS) entry which is preliminary data.</text>
</comment>
<dbReference type="InterPro" id="IPR001585">
    <property type="entry name" value="TAL/FSA"/>
</dbReference>
<keyword evidence="1" id="KW-0704">Schiff base</keyword>
<protein>
    <submittedName>
        <fullName evidence="2">Transaldolase</fullName>
    </submittedName>
</protein>
<dbReference type="PANTHER" id="PTHR10683">
    <property type="entry name" value="TRANSALDOLASE"/>
    <property type="match status" value="1"/>
</dbReference>
<evidence type="ECO:0000256" key="1">
    <source>
        <dbReference type="ARBA" id="ARBA00023270"/>
    </source>
</evidence>
<sequence>MRPQNVKAKIFLDGSDIEETKKILDLLGFLDGQTTNPANFAKSPDVAERIKRGDKFDRDEVYAAYKKRVQELSALLPDGAISIEVYADKTTTTEAMFAQGKEMFGWIPNAHIKFPTTAAGLEAAARAIAEGLRVNMTLVFTQAQAAAVYAATKGAKRGSVFVSPFIGRWYDREVNGMDLIKNILKMYQGGDGHVEVLTSSVRTAEQFEEALAIGTDIITAYFKAIKAWGQAGLPTPPADSFKTDPNLQPVPYQQFSLDQPWSAFDVRHELTDKGLESFANDWNNLIK</sequence>
<dbReference type="STRING" id="1797542.A3J59_04470"/>
<dbReference type="EMBL" id="MHIL01000019">
    <property type="protein sequence ID" value="OGY51360.1"/>
    <property type="molecule type" value="Genomic_DNA"/>
</dbReference>
<dbReference type="Proteomes" id="UP000177310">
    <property type="component" value="Unassembled WGS sequence"/>
</dbReference>
<name>A0A1G1YI31_9BACT</name>
<dbReference type="AlphaFoldDB" id="A0A1G1YI31"/>
<dbReference type="Pfam" id="PF00923">
    <property type="entry name" value="TAL_FSA"/>
    <property type="match status" value="1"/>
</dbReference>
<organism evidence="2 3">
    <name type="scientific">Candidatus Buchananbacteria bacterium RIFCSPHIGHO2_02_FULL_56_16</name>
    <dbReference type="NCBI Taxonomy" id="1797542"/>
    <lineage>
        <taxon>Bacteria</taxon>
        <taxon>Candidatus Buchananiibacteriota</taxon>
    </lineage>
</organism>